<protein>
    <submittedName>
        <fullName evidence="2">GNAT family N-acetyltransferase</fullName>
    </submittedName>
</protein>
<dbReference type="AlphaFoldDB" id="A0A4V1ZCA7"/>
<dbReference type="GO" id="GO:0016747">
    <property type="term" value="F:acyltransferase activity, transferring groups other than amino-acyl groups"/>
    <property type="evidence" value="ECO:0007669"/>
    <property type="project" value="InterPro"/>
</dbReference>
<dbReference type="Gene3D" id="3.40.630.30">
    <property type="match status" value="1"/>
</dbReference>
<dbReference type="InterPro" id="IPR016181">
    <property type="entry name" value="Acyl_CoA_acyltransferase"/>
</dbReference>
<dbReference type="InterPro" id="IPR000182">
    <property type="entry name" value="GNAT_dom"/>
</dbReference>
<name>A0A4V1ZCA7_9SPHI</name>
<keyword evidence="3" id="KW-1185">Reference proteome</keyword>
<dbReference type="SUPFAM" id="SSF55729">
    <property type="entry name" value="Acyl-CoA N-acyltransferases (Nat)"/>
    <property type="match status" value="1"/>
</dbReference>
<accession>A0A4V1ZCA7</accession>
<keyword evidence="2" id="KW-0808">Transferase</keyword>
<dbReference type="OrthoDB" id="9797456at2"/>
<gene>
    <name evidence="2" type="ORF">EWM62_00740</name>
</gene>
<reference evidence="2 3" key="1">
    <citation type="submission" date="2019-02" db="EMBL/GenBank/DDBJ databases">
        <title>Bacterial novel species Mucilaginibacter sp. 17JY9-4 isolated from soil.</title>
        <authorList>
            <person name="Jung H.-Y."/>
        </authorList>
    </citation>
    <scope>NUCLEOTIDE SEQUENCE [LARGE SCALE GENOMIC DNA]</scope>
    <source>
        <strain evidence="2 3">17JY9-4</strain>
    </source>
</reference>
<dbReference type="EMBL" id="SEWG01000001">
    <property type="protein sequence ID" value="RYU92000.1"/>
    <property type="molecule type" value="Genomic_DNA"/>
</dbReference>
<dbReference type="InterPro" id="IPR013653">
    <property type="entry name" value="GCN5-like_dom"/>
</dbReference>
<proteinExistence type="predicted"/>
<dbReference type="Proteomes" id="UP000293331">
    <property type="component" value="Unassembled WGS sequence"/>
</dbReference>
<comment type="caution">
    <text evidence="2">The sequence shown here is derived from an EMBL/GenBank/DDBJ whole genome shotgun (WGS) entry which is preliminary data.</text>
</comment>
<dbReference type="PROSITE" id="PS51186">
    <property type="entry name" value="GNAT"/>
    <property type="match status" value="1"/>
</dbReference>
<evidence type="ECO:0000313" key="2">
    <source>
        <dbReference type="EMBL" id="RYU92000.1"/>
    </source>
</evidence>
<evidence type="ECO:0000259" key="1">
    <source>
        <dbReference type="PROSITE" id="PS51186"/>
    </source>
</evidence>
<feature type="domain" description="N-acetyltransferase" evidence="1">
    <location>
        <begin position="1"/>
        <end position="83"/>
    </location>
</feature>
<organism evidence="2 3">
    <name type="scientific">Mucilaginibacter terrigena</name>
    <dbReference type="NCBI Taxonomy" id="2492395"/>
    <lineage>
        <taxon>Bacteria</taxon>
        <taxon>Pseudomonadati</taxon>
        <taxon>Bacteroidota</taxon>
        <taxon>Sphingobacteriia</taxon>
        <taxon>Sphingobacteriales</taxon>
        <taxon>Sphingobacteriaceae</taxon>
        <taxon>Mucilaginibacter</taxon>
    </lineage>
</organism>
<dbReference type="Pfam" id="PF08445">
    <property type="entry name" value="FR47"/>
    <property type="match status" value="1"/>
</dbReference>
<evidence type="ECO:0000313" key="3">
    <source>
        <dbReference type="Proteomes" id="UP000293331"/>
    </source>
</evidence>
<sequence>MYGRAAHAAIALCRVNAVCTHPDYLGRGYAGILLTEQIKRVINTNGIPFLHVLADNHAAIRVYERVGLKARGPMLGYVLNIKK</sequence>